<protein>
    <recommendedName>
        <fullName evidence="4">DUF3108 domain-containing protein</fullName>
    </recommendedName>
</protein>
<dbReference type="RefSeq" id="WP_322466388.1">
    <property type="nucleotide sequence ID" value="NZ_JAXOJX010000027.1"/>
</dbReference>
<gene>
    <name evidence="2" type="ORF">SM757_16885</name>
</gene>
<feature type="chain" id="PRO_5046433538" description="DUF3108 domain-containing protein" evidence="1">
    <location>
        <begin position="33"/>
        <end position="246"/>
    </location>
</feature>
<evidence type="ECO:0008006" key="4">
    <source>
        <dbReference type="Google" id="ProtNLM"/>
    </source>
</evidence>
<sequence>MILRHLIRPPAAAAAALVAALLGAVATVPAAAAEEEPRVAGSGAISAAEQQIFMAPHLQGLKPGTVLRYAFVHAGSLEGGYGGPVELRLSAGPGGRCCNVSAPAFPEAQGARELPAVEGATSNPVILYFLEHDLREMQRLTRGQVNHFRRRIRVALAEDARSDDTRVRWQGREMAARRVLISPYLDDPMRNRFEQYAAKRYEFVLADVPGGVVQLRTVLAGERPDAAPLLEETLTLEGAELGAAKP</sequence>
<keyword evidence="3" id="KW-1185">Reference proteome</keyword>
<comment type="caution">
    <text evidence="2">The sequence shown here is derived from an EMBL/GenBank/DDBJ whole genome shotgun (WGS) entry which is preliminary data.</text>
</comment>
<evidence type="ECO:0000313" key="2">
    <source>
        <dbReference type="EMBL" id="MDZ5458253.1"/>
    </source>
</evidence>
<accession>A0ABU5IJ10</accession>
<reference evidence="2 3" key="1">
    <citation type="submission" date="2023-11" db="EMBL/GenBank/DDBJ databases">
        <title>Draft genome of Azohydromonas lata strain H1 (DSM1123), a polyhydroxyalkanoate producer.</title>
        <authorList>
            <person name="Traversa D."/>
            <person name="D'Addabbo P."/>
            <person name="Pazzani C."/>
            <person name="Manzari C."/>
            <person name="Chiara M."/>
            <person name="Scrascia M."/>
        </authorList>
    </citation>
    <scope>NUCLEOTIDE SEQUENCE [LARGE SCALE GENOMIC DNA]</scope>
    <source>
        <strain evidence="2 3">H1</strain>
    </source>
</reference>
<dbReference type="Proteomes" id="UP001293718">
    <property type="component" value="Unassembled WGS sequence"/>
</dbReference>
<proteinExistence type="predicted"/>
<evidence type="ECO:0000256" key="1">
    <source>
        <dbReference type="SAM" id="SignalP"/>
    </source>
</evidence>
<name>A0ABU5IJ10_9BURK</name>
<keyword evidence="1" id="KW-0732">Signal</keyword>
<organism evidence="2 3">
    <name type="scientific">Azohydromonas lata</name>
    <dbReference type="NCBI Taxonomy" id="45677"/>
    <lineage>
        <taxon>Bacteria</taxon>
        <taxon>Pseudomonadati</taxon>
        <taxon>Pseudomonadota</taxon>
        <taxon>Betaproteobacteria</taxon>
        <taxon>Burkholderiales</taxon>
        <taxon>Sphaerotilaceae</taxon>
        <taxon>Azohydromonas</taxon>
    </lineage>
</organism>
<feature type="signal peptide" evidence="1">
    <location>
        <begin position="1"/>
        <end position="32"/>
    </location>
</feature>
<evidence type="ECO:0000313" key="3">
    <source>
        <dbReference type="Proteomes" id="UP001293718"/>
    </source>
</evidence>
<dbReference type="EMBL" id="JAXOJX010000027">
    <property type="protein sequence ID" value="MDZ5458253.1"/>
    <property type="molecule type" value="Genomic_DNA"/>
</dbReference>